<feature type="compositionally biased region" description="Acidic residues" evidence="1">
    <location>
        <begin position="58"/>
        <end position="80"/>
    </location>
</feature>
<evidence type="ECO:0000313" key="2">
    <source>
        <dbReference type="EMBL" id="KAF7731985.1"/>
    </source>
</evidence>
<dbReference type="Proteomes" id="UP000605846">
    <property type="component" value="Unassembled WGS sequence"/>
</dbReference>
<organism evidence="2 3">
    <name type="scientific">Apophysomyces ossiformis</name>
    <dbReference type="NCBI Taxonomy" id="679940"/>
    <lineage>
        <taxon>Eukaryota</taxon>
        <taxon>Fungi</taxon>
        <taxon>Fungi incertae sedis</taxon>
        <taxon>Mucoromycota</taxon>
        <taxon>Mucoromycotina</taxon>
        <taxon>Mucoromycetes</taxon>
        <taxon>Mucorales</taxon>
        <taxon>Mucorineae</taxon>
        <taxon>Mucoraceae</taxon>
        <taxon>Apophysomyces</taxon>
    </lineage>
</organism>
<evidence type="ECO:0008006" key="4">
    <source>
        <dbReference type="Google" id="ProtNLM"/>
    </source>
</evidence>
<reference evidence="2" key="1">
    <citation type="submission" date="2020-01" db="EMBL/GenBank/DDBJ databases">
        <title>Genome Sequencing of Three Apophysomyces-Like Fungal Strains Confirms a Novel Fungal Genus in the Mucoromycota with divergent Burkholderia-like Endosymbiotic Bacteria.</title>
        <authorList>
            <person name="Stajich J.E."/>
            <person name="Macias A.M."/>
            <person name="Carter-House D."/>
            <person name="Lovett B."/>
            <person name="Kasson L.R."/>
            <person name="Berry K."/>
            <person name="Grigoriev I."/>
            <person name="Chang Y."/>
            <person name="Spatafora J."/>
            <person name="Kasson M.T."/>
        </authorList>
    </citation>
    <scope>NUCLEOTIDE SEQUENCE</scope>
    <source>
        <strain evidence="2">NRRL A-21654</strain>
    </source>
</reference>
<dbReference type="AlphaFoldDB" id="A0A8H7ET01"/>
<dbReference type="EMBL" id="JABAYA010000005">
    <property type="protein sequence ID" value="KAF7731985.1"/>
    <property type="molecule type" value="Genomic_DNA"/>
</dbReference>
<keyword evidence="3" id="KW-1185">Reference proteome</keyword>
<dbReference type="OrthoDB" id="2288868at2759"/>
<proteinExistence type="predicted"/>
<feature type="region of interest" description="Disordered" evidence="1">
    <location>
        <begin position="47"/>
        <end position="83"/>
    </location>
</feature>
<name>A0A8H7ET01_9FUNG</name>
<protein>
    <recommendedName>
        <fullName evidence="4">EKC/KEOPS complex subunit GON7</fullName>
    </recommendedName>
</protein>
<evidence type="ECO:0000256" key="1">
    <source>
        <dbReference type="SAM" id="MobiDB-lite"/>
    </source>
</evidence>
<gene>
    <name evidence="2" type="ORF">EC973_007090</name>
</gene>
<comment type="caution">
    <text evidence="2">The sequence shown here is derived from an EMBL/GenBank/DDBJ whole genome shotgun (WGS) entry which is preliminary data.</text>
</comment>
<accession>A0A8H7ET01</accession>
<sequence length="103" mass="11300">MTIIKATYASSNESKSFQSAVQNADISTAITAIQKDINQYLTERIIASEGSNSVDNGQNDDEEETDEEEEEEEDEEEEDNLNATALLIYSGLITLLSLSMSSV</sequence>
<evidence type="ECO:0000313" key="3">
    <source>
        <dbReference type="Proteomes" id="UP000605846"/>
    </source>
</evidence>